<accession>A0A543C0V1</accession>
<evidence type="ECO:0000313" key="3">
    <source>
        <dbReference type="Proteomes" id="UP000316096"/>
    </source>
</evidence>
<comment type="caution">
    <text evidence="2">The sequence shown here is derived from an EMBL/GenBank/DDBJ whole genome shotgun (WGS) entry which is preliminary data.</text>
</comment>
<dbReference type="EMBL" id="VFOZ01000002">
    <property type="protein sequence ID" value="TQL90656.1"/>
    <property type="molecule type" value="Genomic_DNA"/>
</dbReference>
<gene>
    <name evidence="2" type="ORF">FB559_7967</name>
</gene>
<feature type="region of interest" description="Disordered" evidence="1">
    <location>
        <begin position="459"/>
        <end position="496"/>
    </location>
</feature>
<dbReference type="Proteomes" id="UP000316096">
    <property type="component" value="Unassembled WGS sequence"/>
</dbReference>
<proteinExistence type="predicted"/>
<dbReference type="RefSeq" id="WP_141962657.1">
    <property type="nucleotide sequence ID" value="NZ_VFOZ01000002.1"/>
</dbReference>
<dbReference type="OrthoDB" id="140186at2"/>
<name>A0A543C0V1_9ACTN</name>
<reference evidence="2 3" key="1">
    <citation type="submission" date="2019-06" db="EMBL/GenBank/DDBJ databases">
        <title>Sequencing the genomes of 1000 actinobacteria strains.</title>
        <authorList>
            <person name="Klenk H.-P."/>
        </authorList>
    </citation>
    <scope>NUCLEOTIDE SEQUENCE [LARGE SCALE GENOMIC DNA]</scope>
    <source>
        <strain evidence="2 3">DSM 102200</strain>
    </source>
</reference>
<evidence type="ECO:0000313" key="2">
    <source>
        <dbReference type="EMBL" id="TQL90656.1"/>
    </source>
</evidence>
<organism evidence="2 3">
    <name type="scientific">Actinoallomurus bryophytorum</name>
    <dbReference type="NCBI Taxonomy" id="1490222"/>
    <lineage>
        <taxon>Bacteria</taxon>
        <taxon>Bacillati</taxon>
        <taxon>Actinomycetota</taxon>
        <taxon>Actinomycetes</taxon>
        <taxon>Streptosporangiales</taxon>
        <taxon>Thermomonosporaceae</taxon>
        <taxon>Actinoallomurus</taxon>
    </lineage>
</organism>
<sequence>MTLLTTLAHLHAAQTGHAEQLSTVRHRHLVDRPLVIVPLNLAGEAAAPLAAMVGTDRREPTLLTVPQPRNRDLRFGFFADLARIVMAYIDACQARTEVLPATRNREEQDIFTDAPQTLVPNRVALSYLGLLGRSTRFRRTDGPNPVDASVPLLGQWLTFLTERAEYPDSAMLLPLTDLLGAQWATGQSALEDANLAALLGWIDPPAGMSGLRAAKVAEDPLQCPPAGPATDPGFDGAILNPAIERYELAVGGGKPSAVERAVAALSRELETQLRPTWDLMWRGIGLLRAIREAPSAEIRWRADRQVFTAFSAHVAEGGRPQPSRDRAITAAARLHRLERAQAAYDAQRALEDPFVMAELRTGGEAFGGTVVDREPTRTAASDKGRPLLRPRFTVRTNDPMRIEPGSPVVRPERPKDKVRICGVTQDDDAWLVALEVTSGMGTPGKPRTEAVPLCGDEVVYTHDPGWSSPREFPPVEETPWTHGGPPADESRDDVEE</sequence>
<evidence type="ECO:0000256" key="1">
    <source>
        <dbReference type="SAM" id="MobiDB-lite"/>
    </source>
</evidence>
<protein>
    <submittedName>
        <fullName evidence="2">Uncharacterized protein</fullName>
    </submittedName>
</protein>
<dbReference type="AlphaFoldDB" id="A0A543C0V1"/>
<keyword evidence="3" id="KW-1185">Reference proteome</keyword>